<evidence type="ECO:0000256" key="6">
    <source>
        <dbReference type="ARBA" id="ARBA00052329"/>
    </source>
</evidence>
<comment type="catalytic activity">
    <reaction evidence="8">
        <text>shikimate + NADP(+) = 3-dehydroshikimate + NADPH + H(+)</text>
        <dbReference type="Rhea" id="RHEA:17737"/>
        <dbReference type="ChEBI" id="CHEBI:15378"/>
        <dbReference type="ChEBI" id="CHEBI:16630"/>
        <dbReference type="ChEBI" id="CHEBI:36208"/>
        <dbReference type="ChEBI" id="CHEBI:57783"/>
        <dbReference type="ChEBI" id="CHEBI:58349"/>
        <dbReference type="EC" id="1.1.1.25"/>
    </reaction>
</comment>
<dbReference type="PANTHER" id="PTHR21089">
    <property type="entry name" value="SHIKIMATE DEHYDROGENASE"/>
    <property type="match status" value="1"/>
</dbReference>
<dbReference type="Gene3D" id="3.40.50.720">
    <property type="entry name" value="NAD(P)-binding Rossmann-like Domain"/>
    <property type="match status" value="1"/>
</dbReference>
<keyword evidence="8" id="KW-0521">NADP</keyword>
<dbReference type="SUPFAM" id="SSF51735">
    <property type="entry name" value="NAD(P)-binding Rossmann-fold domains"/>
    <property type="match status" value="1"/>
</dbReference>
<keyword evidence="3 8" id="KW-0560">Oxidoreductase</keyword>
<dbReference type="SUPFAM" id="SSF53223">
    <property type="entry name" value="Aminoacid dehydrogenase-like, N-terminal domain"/>
    <property type="match status" value="1"/>
</dbReference>
<dbReference type="InterPro" id="IPR041121">
    <property type="entry name" value="SDH_C"/>
</dbReference>
<dbReference type="UniPathway" id="UPA00053">
    <property type="reaction ID" value="UER00087"/>
</dbReference>
<comment type="similarity">
    <text evidence="8">Belongs to the shikimate dehydrogenase family.</text>
</comment>
<dbReference type="HAMAP" id="MF_00222">
    <property type="entry name" value="Shikimate_DH_AroE"/>
    <property type="match status" value="1"/>
</dbReference>
<dbReference type="AlphaFoldDB" id="A0A210PA42"/>
<evidence type="ECO:0000256" key="4">
    <source>
        <dbReference type="ARBA" id="ARBA00023141"/>
    </source>
</evidence>
<evidence type="ECO:0000313" key="11">
    <source>
        <dbReference type="EMBL" id="OWF33357.1"/>
    </source>
</evidence>
<feature type="binding site" evidence="8">
    <location>
        <position position="94"/>
    </location>
    <ligand>
        <name>shikimate</name>
        <dbReference type="ChEBI" id="CHEBI:36208"/>
    </ligand>
</feature>
<dbReference type="RefSeq" id="WP_054642620.1">
    <property type="nucleotide sequence ID" value="NZ_LNUB01000011.1"/>
</dbReference>
<feature type="binding site" evidence="8">
    <location>
        <position position="69"/>
    </location>
    <ligand>
        <name>shikimate</name>
        <dbReference type="ChEBI" id="CHEBI:36208"/>
    </ligand>
</feature>
<reference evidence="11 12" key="1">
    <citation type="submission" date="2017-03" db="EMBL/GenBank/DDBJ databases">
        <title>Genome sequence of Lactobacillus kimchii KACC 12383.</title>
        <authorList>
            <person name="Chun J."/>
        </authorList>
    </citation>
    <scope>NUCLEOTIDE SEQUENCE [LARGE SCALE GENOMIC DNA]</scope>
    <source>
        <strain evidence="11 12">KACC 12383</strain>
    </source>
</reference>
<feature type="binding site" evidence="8">
    <location>
        <position position="109"/>
    </location>
    <ligand>
        <name>shikimate</name>
        <dbReference type="ChEBI" id="CHEBI:36208"/>
    </ligand>
</feature>
<evidence type="ECO:0000256" key="5">
    <source>
        <dbReference type="ARBA" id="ARBA00051639"/>
    </source>
</evidence>
<feature type="domain" description="SDH C-terminal" evidence="10">
    <location>
        <begin position="259"/>
        <end position="280"/>
    </location>
</feature>
<feature type="binding site" evidence="8">
    <location>
        <begin position="133"/>
        <end position="137"/>
    </location>
    <ligand>
        <name>NADP(+)</name>
        <dbReference type="ChEBI" id="CHEBI:58349"/>
    </ligand>
</feature>
<dbReference type="Pfam" id="PF08501">
    <property type="entry name" value="Shikimate_dh_N"/>
    <property type="match status" value="1"/>
</dbReference>
<evidence type="ECO:0000256" key="7">
    <source>
        <dbReference type="ARBA" id="ARBA00060613"/>
    </source>
</evidence>
<dbReference type="GO" id="GO:0009073">
    <property type="term" value="P:aromatic amino acid family biosynthetic process"/>
    <property type="evidence" value="ECO:0007669"/>
    <property type="project" value="UniProtKB-KW"/>
</dbReference>
<dbReference type="GO" id="GO:0004764">
    <property type="term" value="F:shikimate 3-dehydrogenase (NADP+) activity"/>
    <property type="evidence" value="ECO:0007669"/>
    <property type="project" value="UniProtKB-UniRule"/>
</dbReference>
<feature type="active site" description="Proton acceptor" evidence="8">
    <location>
        <position position="73"/>
    </location>
</feature>
<organism evidence="11 12">
    <name type="scientific">Companilactobacillus kimchii</name>
    <dbReference type="NCBI Taxonomy" id="2801452"/>
    <lineage>
        <taxon>Bacteria</taxon>
        <taxon>Bacillati</taxon>
        <taxon>Bacillota</taxon>
        <taxon>Bacilli</taxon>
        <taxon>Lactobacillales</taxon>
        <taxon>Lactobacillaceae</taxon>
        <taxon>Companilactobacillus</taxon>
    </lineage>
</organism>
<dbReference type="EMBL" id="MXAL01000004">
    <property type="protein sequence ID" value="OWF33357.1"/>
    <property type="molecule type" value="Genomic_DNA"/>
</dbReference>
<evidence type="ECO:0000256" key="3">
    <source>
        <dbReference type="ARBA" id="ARBA00023002"/>
    </source>
</evidence>
<evidence type="ECO:0000259" key="10">
    <source>
        <dbReference type="Pfam" id="PF18317"/>
    </source>
</evidence>
<comment type="subunit">
    <text evidence="8">Homodimer.</text>
</comment>
<comment type="caution">
    <text evidence="8">Lacks conserved residue(s) required for the propagation of feature annotation.</text>
</comment>
<protein>
    <recommendedName>
        <fullName evidence="8">Shikimate dehydrogenase (NADP(+))</fullName>
        <shortName evidence="8">SDH</shortName>
        <ecNumber evidence="8">1.1.1.25</ecNumber>
    </recommendedName>
</protein>
<dbReference type="GO" id="GO:0030266">
    <property type="term" value="F:quinate 3-dehydrogenase (NAD+) activity"/>
    <property type="evidence" value="ECO:0007669"/>
    <property type="project" value="UniProtKB-EC"/>
</dbReference>
<dbReference type="CDD" id="cd01065">
    <property type="entry name" value="NAD_bind_Shikimate_DH"/>
    <property type="match status" value="1"/>
</dbReference>
<evidence type="ECO:0000259" key="9">
    <source>
        <dbReference type="Pfam" id="PF08501"/>
    </source>
</evidence>
<dbReference type="GO" id="GO:0008652">
    <property type="term" value="P:amino acid biosynthetic process"/>
    <property type="evidence" value="ECO:0007669"/>
    <property type="project" value="UniProtKB-KW"/>
</dbReference>
<feature type="binding site" evidence="8">
    <location>
        <position position="234"/>
    </location>
    <ligand>
        <name>NADP(+)</name>
        <dbReference type="ChEBI" id="CHEBI:58349"/>
    </ligand>
</feature>
<comment type="pathway">
    <text evidence="1 8">Metabolic intermediate biosynthesis; chorismate biosynthesis; chorismate from D-erythrose 4-phosphate and phosphoenolpyruvate: step 4/7.</text>
</comment>
<dbReference type="FunFam" id="3.40.50.720:FF:000086">
    <property type="entry name" value="Quinate/shikimate dehydrogenase"/>
    <property type="match status" value="1"/>
</dbReference>
<dbReference type="InterPro" id="IPR022893">
    <property type="entry name" value="Shikimate_DH_fam"/>
</dbReference>
<evidence type="ECO:0000313" key="12">
    <source>
        <dbReference type="Proteomes" id="UP000196649"/>
    </source>
</evidence>
<keyword evidence="4 8" id="KW-0057">Aromatic amino acid biosynthesis</keyword>
<evidence type="ECO:0000256" key="1">
    <source>
        <dbReference type="ARBA" id="ARBA00004871"/>
    </source>
</evidence>
<sequence length="297" mass="31918">MEKRISGTTGLFTLLGSPVGHSGSPAMYNFSFQKQGLDYAYLAFDVKKEQMPQAIDALRLFKVRGSNVTMPCKSIAATLVDDLSPAAKIIGAINVIVNDNGKLTGHITDGIGFVRNLKETGVDIKGKKLVVLGAGGAATALQVQCALDGAKEISIFNQDDEFYQNAEKTKEKIEQAKPEVKVNVYPLADQAKLKAEIAQADILVNATIVGMKPLDGQSLVDKSYLRPDLVVADTVYNPLKTKLIEDAEALGCTIAPGKGMLLWQGAAAYGLFTGKEMPTAEYQAYEQQQAKETVKEG</sequence>
<dbReference type="NCBIfam" id="NF009200">
    <property type="entry name" value="PRK12548.1"/>
    <property type="match status" value="1"/>
</dbReference>
<comment type="catalytic activity">
    <reaction evidence="5">
        <text>L-quinate + NAD(+) = 3-dehydroquinate + NADH + H(+)</text>
        <dbReference type="Rhea" id="RHEA:22364"/>
        <dbReference type="ChEBI" id="CHEBI:15378"/>
        <dbReference type="ChEBI" id="CHEBI:29751"/>
        <dbReference type="ChEBI" id="CHEBI:32364"/>
        <dbReference type="ChEBI" id="CHEBI:57540"/>
        <dbReference type="ChEBI" id="CHEBI:57945"/>
        <dbReference type="EC" id="1.1.1.24"/>
    </reaction>
</comment>
<evidence type="ECO:0000256" key="8">
    <source>
        <dbReference type="HAMAP-Rule" id="MF_00222"/>
    </source>
</evidence>
<dbReference type="EC" id="1.1.1.25" evidence="8"/>
<comment type="catalytic activity">
    <reaction evidence="6">
        <text>shikimate + NAD(+) = 3-dehydroshikimate + NADH + H(+)</text>
        <dbReference type="Rhea" id="RHEA:17741"/>
        <dbReference type="ChEBI" id="CHEBI:15378"/>
        <dbReference type="ChEBI" id="CHEBI:16630"/>
        <dbReference type="ChEBI" id="CHEBI:36208"/>
        <dbReference type="ChEBI" id="CHEBI:57540"/>
        <dbReference type="ChEBI" id="CHEBI:57945"/>
    </reaction>
</comment>
<dbReference type="InterPro" id="IPR013708">
    <property type="entry name" value="Shikimate_DH-bd_N"/>
</dbReference>
<dbReference type="InterPro" id="IPR036291">
    <property type="entry name" value="NAD(P)-bd_dom_sf"/>
</dbReference>
<dbReference type="InterPro" id="IPR046346">
    <property type="entry name" value="Aminoacid_DH-like_N_sf"/>
</dbReference>
<name>A0A210PA42_9LACO</name>
<feature type="binding site" evidence="8">
    <location>
        <position position="264"/>
    </location>
    <ligand>
        <name>shikimate</name>
        <dbReference type="ChEBI" id="CHEBI:36208"/>
    </ligand>
</feature>
<proteinExistence type="inferred from homology"/>
<feature type="domain" description="Shikimate dehydrogenase substrate binding N-terminal" evidence="9">
    <location>
        <begin position="14"/>
        <end position="96"/>
    </location>
</feature>
<dbReference type="Gene3D" id="3.40.50.10860">
    <property type="entry name" value="Leucine Dehydrogenase, chain A, domain 1"/>
    <property type="match status" value="1"/>
</dbReference>
<dbReference type="PANTHER" id="PTHR21089:SF1">
    <property type="entry name" value="BIFUNCTIONAL 3-DEHYDROQUINATE DEHYDRATASE_SHIKIMATE DEHYDROGENASE, CHLOROPLASTIC"/>
    <property type="match status" value="1"/>
</dbReference>
<feature type="binding site" evidence="8">
    <location>
        <position position="236"/>
    </location>
    <ligand>
        <name>shikimate</name>
        <dbReference type="ChEBI" id="CHEBI:36208"/>
    </ligand>
</feature>
<dbReference type="GO" id="GO:0019632">
    <property type="term" value="P:shikimate metabolic process"/>
    <property type="evidence" value="ECO:0007669"/>
    <property type="project" value="TreeGrafter"/>
</dbReference>
<feature type="binding site" evidence="8">
    <location>
        <begin position="22"/>
        <end position="24"/>
    </location>
    <ligand>
        <name>shikimate</name>
        <dbReference type="ChEBI" id="CHEBI:36208"/>
    </ligand>
</feature>
<feature type="binding site" evidence="8">
    <location>
        <position position="257"/>
    </location>
    <ligand>
        <name>NADP(+)</name>
        <dbReference type="ChEBI" id="CHEBI:58349"/>
    </ligand>
</feature>
<dbReference type="Proteomes" id="UP000196649">
    <property type="component" value="Unassembled WGS sequence"/>
</dbReference>
<dbReference type="GO" id="GO:0009423">
    <property type="term" value="P:chorismate biosynthetic process"/>
    <property type="evidence" value="ECO:0007669"/>
    <property type="project" value="UniProtKB-UniRule"/>
</dbReference>
<evidence type="ECO:0000256" key="2">
    <source>
        <dbReference type="ARBA" id="ARBA00022605"/>
    </source>
</evidence>
<accession>A0A210PA42</accession>
<dbReference type="Pfam" id="PF18317">
    <property type="entry name" value="SDH_C"/>
    <property type="match status" value="1"/>
</dbReference>
<comment type="caution">
    <text evidence="11">The sequence shown here is derived from an EMBL/GenBank/DDBJ whole genome shotgun (WGS) entry which is preliminary data.</text>
</comment>
<gene>
    <name evidence="8" type="primary">aroE</name>
    <name evidence="11" type="ORF">LKACC12383_00963</name>
</gene>
<comment type="function">
    <text evidence="8">Involved in the biosynthesis of the chorismate, which leads to the biosynthesis of aromatic amino acids. Catalyzes the reversible NADPH linked reduction of 3-dehydroshikimate (DHSA) to yield shikimate (SA).</text>
</comment>
<keyword evidence="2 8" id="KW-0028">Amino-acid biosynthesis</keyword>
<comment type="pathway">
    <text evidence="7">Aromatic compound metabolism; 3,4-dihydroxybenzoate biosynthesis; 3-dehydroquinate from D-quinate (NAD(+) route).</text>
</comment>